<comment type="caution">
    <text evidence="1">The sequence shown here is derived from an EMBL/GenBank/DDBJ whole genome shotgun (WGS) entry which is preliminary data.</text>
</comment>
<name>A0ACB9NQE0_9MYRT</name>
<organism evidence="1 2">
    <name type="scientific">Melastoma candidum</name>
    <dbReference type="NCBI Taxonomy" id="119954"/>
    <lineage>
        <taxon>Eukaryota</taxon>
        <taxon>Viridiplantae</taxon>
        <taxon>Streptophyta</taxon>
        <taxon>Embryophyta</taxon>
        <taxon>Tracheophyta</taxon>
        <taxon>Spermatophyta</taxon>
        <taxon>Magnoliopsida</taxon>
        <taxon>eudicotyledons</taxon>
        <taxon>Gunneridae</taxon>
        <taxon>Pentapetalae</taxon>
        <taxon>rosids</taxon>
        <taxon>malvids</taxon>
        <taxon>Myrtales</taxon>
        <taxon>Melastomataceae</taxon>
        <taxon>Melastomatoideae</taxon>
        <taxon>Melastomateae</taxon>
        <taxon>Melastoma</taxon>
    </lineage>
</organism>
<dbReference type="EMBL" id="CM042886">
    <property type="protein sequence ID" value="KAI4338770.1"/>
    <property type="molecule type" value="Genomic_DNA"/>
</dbReference>
<gene>
    <name evidence="1" type="ORF">MLD38_023783</name>
</gene>
<dbReference type="Proteomes" id="UP001057402">
    <property type="component" value="Chromosome 7"/>
</dbReference>
<reference evidence="2" key="1">
    <citation type="journal article" date="2023" name="Front. Plant Sci.">
        <title>Chromosomal-level genome assembly of Melastoma candidum provides insights into trichome evolution.</title>
        <authorList>
            <person name="Zhong Y."/>
            <person name="Wu W."/>
            <person name="Sun C."/>
            <person name="Zou P."/>
            <person name="Liu Y."/>
            <person name="Dai S."/>
            <person name="Zhou R."/>
        </authorList>
    </citation>
    <scope>NUCLEOTIDE SEQUENCE [LARGE SCALE GENOMIC DNA]</scope>
</reference>
<proteinExistence type="predicted"/>
<protein>
    <submittedName>
        <fullName evidence="1">Uncharacterized protein</fullName>
    </submittedName>
</protein>
<evidence type="ECO:0000313" key="2">
    <source>
        <dbReference type="Proteomes" id="UP001057402"/>
    </source>
</evidence>
<accession>A0ACB9NQE0</accession>
<sequence length="540" mass="61533">MLLQPSLRHHGTTAPPPTPQLHPKVHLPGSLNFPPFVITCSSPTSNRSRSRRHKDPGFERRPRQTVNWNSIYRKIWLASDIHADAASGDEVGAMPGTAAVLNRCEDQGKHFTKWELCMLVKELRKSKRFKQALEVYDWMNNRDHRFRLSSSDAAIQLDLIAKVYGMSTAEDFFLKLSNKPKDRRVYGALLNCYAHGRMKDKAESLMNEMRDKGYASHALPFNVMMTLYMNLKDYDKVEQLVLEMMQKNVQLDAYSYNIWLSSRGSLDSVEKVEEVFEQMKLDQKITPNWTTFSTLATLYIKMGEPAKAQECLKEIETIIGSRDRVAYHYLISLYGTLGNKEETLRIWNSYKAVFPTIPNLGYHAVISSLVRIGDIEGAEKVYEEWLTVRTSFDSRLGNLLMGFHVKEGNMQKAETIFNQMIEQGGRPNSMTWETLAEGHIAERRISEAFSCYEKAFSVEGSKSWKPKPTNLTSFFQLCREEGDSSNEEALMGILRQSGCLNDQLYASLAGLSSDLSSTTENDQDGQILGNYNEEGEFPLE</sequence>
<keyword evidence="2" id="KW-1185">Reference proteome</keyword>
<evidence type="ECO:0000313" key="1">
    <source>
        <dbReference type="EMBL" id="KAI4338770.1"/>
    </source>
</evidence>